<evidence type="ECO:0000313" key="2">
    <source>
        <dbReference type="Proteomes" id="UP001153678"/>
    </source>
</evidence>
<reference evidence="1" key="1">
    <citation type="submission" date="2022-08" db="EMBL/GenBank/DDBJ databases">
        <authorList>
            <person name="Kallberg Y."/>
            <person name="Tangrot J."/>
            <person name="Rosling A."/>
        </authorList>
    </citation>
    <scope>NUCLEOTIDE SEQUENCE</scope>
    <source>
        <strain evidence="1">Wild A</strain>
    </source>
</reference>
<dbReference type="AlphaFoldDB" id="A0A9W4T3Q1"/>
<gene>
    <name evidence="1" type="ORF">FWILDA_LOCUS14832</name>
</gene>
<dbReference type="EMBL" id="CAMKVN010006970">
    <property type="protein sequence ID" value="CAI2190953.1"/>
    <property type="molecule type" value="Genomic_DNA"/>
</dbReference>
<name>A0A9W4T3Q1_9GLOM</name>
<comment type="caution">
    <text evidence="1">The sequence shown here is derived from an EMBL/GenBank/DDBJ whole genome shotgun (WGS) entry which is preliminary data.</text>
</comment>
<organism evidence="1 2">
    <name type="scientific">Funneliformis geosporum</name>
    <dbReference type="NCBI Taxonomy" id="1117311"/>
    <lineage>
        <taxon>Eukaryota</taxon>
        <taxon>Fungi</taxon>
        <taxon>Fungi incertae sedis</taxon>
        <taxon>Mucoromycota</taxon>
        <taxon>Glomeromycotina</taxon>
        <taxon>Glomeromycetes</taxon>
        <taxon>Glomerales</taxon>
        <taxon>Glomeraceae</taxon>
        <taxon>Funneliformis</taxon>
    </lineage>
</organism>
<dbReference type="Proteomes" id="UP001153678">
    <property type="component" value="Unassembled WGS sequence"/>
</dbReference>
<dbReference type="OrthoDB" id="2416777at2759"/>
<feature type="non-terminal residue" evidence="1">
    <location>
        <position position="67"/>
    </location>
</feature>
<accession>A0A9W4T3Q1</accession>
<sequence>KNFNELFHPSGRENIQAEFAIDESLAVITFIEVEHQKCLSARYFIEKLCNLIASTNANLQLIKVDKS</sequence>
<evidence type="ECO:0000313" key="1">
    <source>
        <dbReference type="EMBL" id="CAI2190953.1"/>
    </source>
</evidence>
<proteinExistence type="predicted"/>
<protein>
    <submittedName>
        <fullName evidence="1">2380_t:CDS:1</fullName>
    </submittedName>
</protein>
<keyword evidence="2" id="KW-1185">Reference proteome</keyword>